<feature type="transmembrane region" description="Helical" evidence="1">
    <location>
        <begin position="69"/>
        <end position="90"/>
    </location>
</feature>
<gene>
    <name evidence="2" type="ORF">V8G54_009926</name>
</gene>
<keyword evidence="1" id="KW-0472">Membrane</keyword>
<evidence type="ECO:0000256" key="1">
    <source>
        <dbReference type="SAM" id="Phobius"/>
    </source>
</evidence>
<organism evidence="2 3">
    <name type="scientific">Vigna mungo</name>
    <name type="common">Black gram</name>
    <name type="synonym">Phaseolus mungo</name>
    <dbReference type="NCBI Taxonomy" id="3915"/>
    <lineage>
        <taxon>Eukaryota</taxon>
        <taxon>Viridiplantae</taxon>
        <taxon>Streptophyta</taxon>
        <taxon>Embryophyta</taxon>
        <taxon>Tracheophyta</taxon>
        <taxon>Spermatophyta</taxon>
        <taxon>Magnoliopsida</taxon>
        <taxon>eudicotyledons</taxon>
        <taxon>Gunneridae</taxon>
        <taxon>Pentapetalae</taxon>
        <taxon>rosids</taxon>
        <taxon>fabids</taxon>
        <taxon>Fabales</taxon>
        <taxon>Fabaceae</taxon>
        <taxon>Papilionoideae</taxon>
        <taxon>50 kb inversion clade</taxon>
        <taxon>NPAAA clade</taxon>
        <taxon>indigoferoid/millettioid clade</taxon>
        <taxon>Phaseoleae</taxon>
        <taxon>Vigna</taxon>
    </lineage>
</organism>
<accession>A0AAQ3S2K7</accession>
<evidence type="ECO:0000313" key="3">
    <source>
        <dbReference type="Proteomes" id="UP001374535"/>
    </source>
</evidence>
<proteinExistence type="predicted"/>
<protein>
    <submittedName>
        <fullName evidence="2">Uncharacterized protein</fullName>
    </submittedName>
</protein>
<feature type="non-terminal residue" evidence="2">
    <location>
        <position position="102"/>
    </location>
</feature>
<dbReference type="AlphaFoldDB" id="A0AAQ3S2K7"/>
<dbReference type="Proteomes" id="UP001374535">
    <property type="component" value="Chromosome 3"/>
</dbReference>
<keyword evidence="3" id="KW-1185">Reference proteome</keyword>
<sequence length="102" mass="11679">MNLLLLSSSSREIFLSDFAFTSHNVISRRRFAIKKAMSRGKPMFLIAHIYNVTNLPTVSANFSMLRHTLVILVIIVGWKTMFTITSVFNMSRRTTKIAIRIS</sequence>
<keyword evidence="1" id="KW-0812">Transmembrane</keyword>
<keyword evidence="1" id="KW-1133">Transmembrane helix</keyword>
<dbReference type="EMBL" id="CP144698">
    <property type="protein sequence ID" value="WVZ16944.1"/>
    <property type="molecule type" value="Genomic_DNA"/>
</dbReference>
<name>A0AAQ3S2K7_VIGMU</name>
<evidence type="ECO:0000313" key="2">
    <source>
        <dbReference type="EMBL" id="WVZ16944.1"/>
    </source>
</evidence>
<reference evidence="2 3" key="1">
    <citation type="journal article" date="2023" name="Life. Sci Alliance">
        <title>Evolutionary insights into 3D genome organization and epigenetic landscape of Vigna mungo.</title>
        <authorList>
            <person name="Junaid A."/>
            <person name="Singh B."/>
            <person name="Bhatia S."/>
        </authorList>
    </citation>
    <scope>NUCLEOTIDE SEQUENCE [LARGE SCALE GENOMIC DNA]</scope>
    <source>
        <strain evidence="2">Urdbean</strain>
    </source>
</reference>